<dbReference type="Gene3D" id="1.10.10.60">
    <property type="entry name" value="Homeodomain-like"/>
    <property type="match status" value="2"/>
</dbReference>
<sequence length="285" mass="31657">MTSASGPSGNPPEADRARMWWATDLGGLELLRATLSEFAFRPHAHEEFFIALTEEGIATPTYRGDTHVIGPGDLIALNPEEAHAGGSPAESSWTYRALYPGPDLMGRIAAEFPGYRHRGPEFGGEVVRDRELAAQLRRFHQLSEPPDSNRLEREAQLVEALVLLVARHAVPPQTPRPPGRERRAVLLSKEYLREHVDENVTLEDLARNAGLSAFHLCRVFRAAVGMTPHAYQTQTRVRRAKSLLRAGLPISEVAAQAGFYDQAHLNRHFKRIVGLPPGRYVRDAT</sequence>
<dbReference type="Pfam" id="PF02311">
    <property type="entry name" value="AraC_binding"/>
    <property type="match status" value="1"/>
</dbReference>
<evidence type="ECO:0000313" key="7">
    <source>
        <dbReference type="Proteomes" id="UP001596203"/>
    </source>
</evidence>
<dbReference type="InterPro" id="IPR018062">
    <property type="entry name" value="HTH_AraC-typ_CS"/>
</dbReference>
<comment type="caution">
    <text evidence="6">The sequence shown here is derived from an EMBL/GenBank/DDBJ whole genome shotgun (WGS) entry which is preliminary data.</text>
</comment>
<evidence type="ECO:0000313" key="6">
    <source>
        <dbReference type="EMBL" id="MFC6016289.1"/>
    </source>
</evidence>
<dbReference type="SUPFAM" id="SSF51215">
    <property type="entry name" value="Regulatory protein AraC"/>
    <property type="match status" value="1"/>
</dbReference>
<dbReference type="SUPFAM" id="SSF46689">
    <property type="entry name" value="Homeodomain-like"/>
    <property type="match status" value="2"/>
</dbReference>
<feature type="domain" description="HTH araC/xylS-type" evidence="5">
    <location>
        <begin position="186"/>
        <end position="283"/>
    </location>
</feature>
<evidence type="ECO:0000256" key="3">
    <source>
        <dbReference type="ARBA" id="ARBA00023159"/>
    </source>
</evidence>
<dbReference type="PROSITE" id="PS01124">
    <property type="entry name" value="HTH_ARAC_FAMILY_2"/>
    <property type="match status" value="1"/>
</dbReference>
<keyword evidence="7" id="KW-1185">Reference proteome</keyword>
<evidence type="ECO:0000256" key="2">
    <source>
        <dbReference type="ARBA" id="ARBA00023125"/>
    </source>
</evidence>
<keyword evidence="4" id="KW-0804">Transcription</keyword>
<proteinExistence type="predicted"/>
<dbReference type="PANTHER" id="PTHR46796">
    <property type="entry name" value="HTH-TYPE TRANSCRIPTIONAL ACTIVATOR RHAS-RELATED"/>
    <property type="match status" value="1"/>
</dbReference>
<keyword evidence="1" id="KW-0805">Transcription regulation</keyword>
<organism evidence="6 7">
    <name type="scientific">Plantactinospora solaniradicis</name>
    <dbReference type="NCBI Taxonomy" id="1723736"/>
    <lineage>
        <taxon>Bacteria</taxon>
        <taxon>Bacillati</taxon>
        <taxon>Actinomycetota</taxon>
        <taxon>Actinomycetes</taxon>
        <taxon>Micromonosporales</taxon>
        <taxon>Micromonosporaceae</taxon>
        <taxon>Plantactinospora</taxon>
    </lineage>
</organism>
<protein>
    <submittedName>
        <fullName evidence="6">AraC family transcriptional regulator</fullName>
    </submittedName>
</protein>
<reference evidence="7" key="1">
    <citation type="journal article" date="2019" name="Int. J. Syst. Evol. Microbiol.">
        <title>The Global Catalogue of Microorganisms (GCM) 10K type strain sequencing project: providing services to taxonomists for standard genome sequencing and annotation.</title>
        <authorList>
            <consortium name="The Broad Institute Genomics Platform"/>
            <consortium name="The Broad Institute Genome Sequencing Center for Infectious Disease"/>
            <person name="Wu L."/>
            <person name="Ma J."/>
        </authorList>
    </citation>
    <scope>NUCLEOTIDE SEQUENCE [LARGE SCALE GENOMIC DNA]</scope>
    <source>
        <strain evidence="7">ZS-35-S2</strain>
    </source>
</reference>
<dbReference type="SMART" id="SM00342">
    <property type="entry name" value="HTH_ARAC"/>
    <property type="match status" value="1"/>
</dbReference>
<dbReference type="PANTHER" id="PTHR46796:SF2">
    <property type="entry name" value="TRANSCRIPTIONAL REGULATORY PROTEIN"/>
    <property type="match status" value="1"/>
</dbReference>
<keyword evidence="2" id="KW-0238">DNA-binding</keyword>
<dbReference type="InterPro" id="IPR037923">
    <property type="entry name" value="HTH-like"/>
</dbReference>
<dbReference type="Proteomes" id="UP001596203">
    <property type="component" value="Unassembled WGS sequence"/>
</dbReference>
<dbReference type="InterPro" id="IPR009057">
    <property type="entry name" value="Homeodomain-like_sf"/>
</dbReference>
<dbReference type="Pfam" id="PF12833">
    <property type="entry name" value="HTH_18"/>
    <property type="match status" value="1"/>
</dbReference>
<name>A0ABW1K3H7_9ACTN</name>
<dbReference type="PROSITE" id="PS00041">
    <property type="entry name" value="HTH_ARAC_FAMILY_1"/>
    <property type="match status" value="1"/>
</dbReference>
<evidence type="ECO:0000256" key="1">
    <source>
        <dbReference type="ARBA" id="ARBA00023015"/>
    </source>
</evidence>
<evidence type="ECO:0000259" key="5">
    <source>
        <dbReference type="PROSITE" id="PS01124"/>
    </source>
</evidence>
<dbReference type="EMBL" id="JBHSPR010000007">
    <property type="protein sequence ID" value="MFC6016289.1"/>
    <property type="molecule type" value="Genomic_DNA"/>
</dbReference>
<keyword evidence="3" id="KW-0010">Activator</keyword>
<evidence type="ECO:0000256" key="4">
    <source>
        <dbReference type="ARBA" id="ARBA00023163"/>
    </source>
</evidence>
<dbReference type="InterPro" id="IPR018060">
    <property type="entry name" value="HTH_AraC"/>
</dbReference>
<dbReference type="RefSeq" id="WP_377419517.1">
    <property type="nucleotide sequence ID" value="NZ_JBHSPR010000007.1"/>
</dbReference>
<dbReference type="InterPro" id="IPR003313">
    <property type="entry name" value="AraC-bd"/>
</dbReference>
<accession>A0ABW1K3H7</accession>
<dbReference type="InterPro" id="IPR050204">
    <property type="entry name" value="AraC_XylS_family_regulators"/>
</dbReference>
<gene>
    <name evidence="6" type="ORF">ACFP2T_08770</name>
</gene>